<name>A0A8C7BHZ2_NEOVI</name>
<dbReference type="GeneTree" id="ENSGT00980000200300"/>
<evidence type="ECO:0000313" key="3">
    <source>
        <dbReference type="Proteomes" id="UP000694425"/>
    </source>
</evidence>
<organism evidence="2 3">
    <name type="scientific">Neovison vison</name>
    <name type="common">American mink</name>
    <name type="synonym">Mustela vison</name>
    <dbReference type="NCBI Taxonomy" id="452646"/>
    <lineage>
        <taxon>Eukaryota</taxon>
        <taxon>Metazoa</taxon>
        <taxon>Chordata</taxon>
        <taxon>Craniata</taxon>
        <taxon>Vertebrata</taxon>
        <taxon>Euteleostomi</taxon>
        <taxon>Mammalia</taxon>
        <taxon>Eutheria</taxon>
        <taxon>Laurasiatheria</taxon>
        <taxon>Carnivora</taxon>
        <taxon>Caniformia</taxon>
        <taxon>Musteloidea</taxon>
        <taxon>Mustelidae</taxon>
        <taxon>Mustelinae</taxon>
        <taxon>Neogale</taxon>
    </lineage>
</organism>
<evidence type="ECO:0000313" key="2">
    <source>
        <dbReference type="Ensembl" id="ENSNVIP00000022916.1"/>
    </source>
</evidence>
<keyword evidence="3" id="KW-1185">Reference proteome</keyword>
<protein>
    <submittedName>
        <fullName evidence="2">Uncharacterized protein</fullName>
    </submittedName>
</protein>
<reference evidence="2" key="2">
    <citation type="submission" date="2025-09" db="UniProtKB">
        <authorList>
            <consortium name="Ensembl"/>
        </authorList>
    </citation>
    <scope>IDENTIFICATION</scope>
</reference>
<reference evidence="2" key="1">
    <citation type="submission" date="2025-08" db="UniProtKB">
        <authorList>
            <consortium name="Ensembl"/>
        </authorList>
    </citation>
    <scope>IDENTIFICATION</scope>
</reference>
<feature type="compositionally biased region" description="Pro residues" evidence="1">
    <location>
        <begin position="19"/>
        <end position="57"/>
    </location>
</feature>
<evidence type="ECO:0000256" key="1">
    <source>
        <dbReference type="SAM" id="MobiDB-lite"/>
    </source>
</evidence>
<accession>A0A8C7BHZ2</accession>
<dbReference type="AlphaFoldDB" id="A0A8C7BHZ2"/>
<sequence length="126" mass="13476">MEEQAQSMINKTTAGQGRAPPPPFSAPPPAGAMIPPRPSLPGPPCPGRMPAPAMGSPPPAGMMPVGLAPGIRLPMGGHMPLIPGPPVMRLSHDGAKLTRNDLTRQIRREGDIFKYILYYLFYFPIV</sequence>
<feature type="compositionally biased region" description="Polar residues" evidence="1">
    <location>
        <begin position="1"/>
        <end position="15"/>
    </location>
</feature>
<proteinExistence type="predicted"/>
<dbReference type="Ensembl" id="ENSNVIT00000026659.1">
    <property type="protein sequence ID" value="ENSNVIP00000022916.1"/>
    <property type="gene ID" value="ENSNVIG00000017882.1"/>
</dbReference>
<dbReference type="Proteomes" id="UP000694425">
    <property type="component" value="Unplaced"/>
</dbReference>
<feature type="region of interest" description="Disordered" evidence="1">
    <location>
        <begin position="1"/>
        <end position="57"/>
    </location>
</feature>